<dbReference type="Gene3D" id="2.20.28.160">
    <property type="match status" value="1"/>
</dbReference>
<name>A0AAU6Q112_9DEIO</name>
<organism evidence="1">
    <name type="scientific">Deinococcus sp. VB142</name>
    <dbReference type="NCBI Taxonomy" id="3112952"/>
    <lineage>
        <taxon>Bacteria</taxon>
        <taxon>Thermotogati</taxon>
        <taxon>Deinococcota</taxon>
        <taxon>Deinococci</taxon>
        <taxon>Deinococcales</taxon>
        <taxon>Deinococcaceae</taxon>
        <taxon>Deinococcus</taxon>
    </lineage>
</organism>
<proteinExistence type="predicted"/>
<evidence type="ECO:0008006" key="2">
    <source>
        <dbReference type="Google" id="ProtNLM"/>
    </source>
</evidence>
<dbReference type="RefSeq" id="WP_339095452.1">
    <property type="nucleotide sequence ID" value="NZ_CP149782.1"/>
</dbReference>
<accession>A0AAU6Q112</accession>
<evidence type="ECO:0000313" key="1">
    <source>
        <dbReference type="EMBL" id="WYF44230.1"/>
    </source>
</evidence>
<protein>
    <recommendedName>
        <fullName evidence="2">DPH-type MB domain-containing protein</fullName>
    </recommendedName>
</protein>
<dbReference type="AlphaFoldDB" id="A0AAU6Q112"/>
<sequence length="113" mass="12283">MATLEIECPECGELLELDENEVAEFEVGDVLVCGSCETEMEVTVNDGEDFELAVVDYGQFVQCPSCGEDFEVSQQQLDTAPTIESADGVSALLVDCPHCQARIELELEEESDG</sequence>
<gene>
    <name evidence="1" type="ORF">WDJ50_12610</name>
</gene>
<reference evidence="1" key="1">
    <citation type="submission" date="2024-03" db="EMBL/GenBank/DDBJ databases">
        <title>Deinococcus weizhi sp. nov., isolated from human skin.</title>
        <authorList>
            <person name="Wei Z."/>
            <person name="Tian F."/>
            <person name="Yang C."/>
            <person name="Xin L.T."/>
            <person name="Wen Z.J."/>
            <person name="Lan K.C."/>
            <person name="Yu L."/>
            <person name="Zhe W."/>
            <person name="Dan F.D."/>
            <person name="Jun W."/>
            <person name="Rui Z."/>
            <person name="Yong X.J."/>
            <person name="Ting Y."/>
            <person name="Wei X."/>
            <person name="Xu Z.G."/>
            <person name="Xin Z."/>
            <person name="Dong F.G."/>
            <person name="Ni X.M."/>
            <person name="Zheng M.G."/>
            <person name="Chun Y."/>
            <person name="Qian W.X."/>
        </authorList>
    </citation>
    <scope>NUCLEOTIDE SEQUENCE</scope>
    <source>
        <strain evidence="1">VB142</strain>
    </source>
</reference>
<dbReference type="EMBL" id="CP149782">
    <property type="protein sequence ID" value="WYF44230.1"/>
    <property type="molecule type" value="Genomic_DNA"/>
</dbReference>